<gene>
    <name evidence="2" type="ORF">GCM10009547_49120</name>
</gene>
<dbReference type="Gene3D" id="1.10.1220.10">
    <property type="entry name" value="Met repressor-like"/>
    <property type="match status" value="1"/>
</dbReference>
<dbReference type="RefSeq" id="WP_344609866.1">
    <property type="nucleotide sequence ID" value="NZ_BAAAHE010000068.1"/>
</dbReference>
<dbReference type="EMBL" id="BAAAHE010000068">
    <property type="protein sequence ID" value="GAA0639189.1"/>
    <property type="molecule type" value="Genomic_DNA"/>
</dbReference>
<dbReference type="Pfam" id="PF05534">
    <property type="entry name" value="HicB"/>
    <property type="match status" value="1"/>
</dbReference>
<comment type="caution">
    <text evidence="2">The sequence shown here is derived from an EMBL/GenBank/DDBJ whole genome shotgun (WGS) entry which is preliminary data.</text>
</comment>
<dbReference type="SUPFAM" id="SSF47598">
    <property type="entry name" value="Ribbon-helix-helix"/>
    <property type="match status" value="1"/>
</dbReference>
<dbReference type="Proteomes" id="UP001500957">
    <property type="component" value="Unassembled WGS sequence"/>
</dbReference>
<sequence length="161" mass="16367">MHLHPFTDGVRAQLLAAAALGDDRTQQTAQALATAAEPAVRLAVLEAVSAAADEITAALLDVPGAPAVSVRLEADEVHIDVRTGPTTDPTPPAAVDEGENDARISLRLPESLKAQIDTAARAAGISVNTWLLRAATSALGPGRGAPTTSSGPGRITGWING</sequence>
<evidence type="ECO:0008006" key="4">
    <source>
        <dbReference type="Google" id="ProtNLM"/>
    </source>
</evidence>
<dbReference type="InterPro" id="IPR010985">
    <property type="entry name" value="Ribbon_hlx_hlx"/>
</dbReference>
<feature type="region of interest" description="Disordered" evidence="1">
    <location>
        <begin position="138"/>
        <end position="161"/>
    </location>
</feature>
<accession>A0ABN1HD91</accession>
<evidence type="ECO:0000313" key="3">
    <source>
        <dbReference type="Proteomes" id="UP001500957"/>
    </source>
</evidence>
<dbReference type="InterPro" id="IPR013321">
    <property type="entry name" value="Arc_rbn_hlx_hlx"/>
</dbReference>
<evidence type="ECO:0000313" key="2">
    <source>
        <dbReference type="EMBL" id="GAA0639189.1"/>
    </source>
</evidence>
<keyword evidence="3" id="KW-1185">Reference proteome</keyword>
<protein>
    <recommendedName>
        <fullName evidence="4">Toxin-antitoxin system HicB family antitoxin</fullName>
    </recommendedName>
</protein>
<dbReference type="InterPro" id="IPR008651">
    <property type="entry name" value="Uncharacterised_HicB"/>
</dbReference>
<proteinExistence type="predicted"/>
<organism evidence="2 3">
    <name type="scientific">Sporichthya brevicatena</name>
    <dbReference type="NCBI Taxonomy" id="171442"/>
    <lineage>
        <taxon>Bacteria</taxon>
        <taxon>Bacillati</taxon>
        <taxon>Actinomycetota</taxon>
        <taxon>Actinomycetes</taxon>
        <taxon>Sporichthyales</taxon>
        <taxon>Sporichthyaceae</taxon>
        <taxon>Sporichthya</taxon>
    </lineage>
</organism>
<name>A0ABN1HD91_9ACTN</name>
<evidence type="ECO:0000256" key="1">
    <source>
        <dbReference type="SAM" id="MobiDB-lite"/>
    </source>
</evidence>
<reference evidence="2 3" key="1">
    <citation type="journal article" date="2019" name="Int. J. Syst. Evol. Microbiol.">
        <title>The Global Catalogue of Microorganisms (GCM) 10K type strain sequencing project: providing services to taxonomists for standard genome sequencing and annotation.</title>
        <authorList>
            <consortium name="The Broad Institute Genomics Platform"/>
            <consortium name="The Broad Institute Genome Sequencing Center for Infectious Disease"/>
            <person name="Wu L."/>
            <person name="Ma J."/>
        </authorList>
    </citation>
    <scope>NUCLEOTIDE SEQUENCE [LARGE SCALE GENOMIC DNA]</scope>
    <source>
        <strain evidence="2 3">JCM 10671</strain>
    </source>
</reference>